<dbReference type="SMART" id="SM01232">
    <property type="entry name" value="H2TH"/>
    <property type="match status" value="1"/>
</dbReference>
<sequence>MPEGDVLRRTAARLDHALAGRRLVRSDLRWPTAAAVDLRGRTVLGTRPYGKHLLTRFDDGTTLHTHLRMDGYWRVAPTAEPRAAGRSTRLRALLADEQWTAMGYLIGMLDVVRTRDERTLVGHLGPDVLDEDFDTTPGVPVGGAPVHDLPAPGIEEALRRWTAQGGRPVGELLLDQRVVAGIGTIFMAESLFVERWWPFTPADAVDDPARILRTARELMRRSVVTGRPVEVVHGRDRRPCVRCGTPIRRDEVGVPPMQRPVFWCPRCQARGRAVQVPVRPGA</sequence>
<dbReference type="Gene3D" id="1.10.8.50">
    <property type="match status" value="1"/>
</dbReference>
<dbReference type="InterPro" id="IPR015887">
    <property type="entry name" value="DNA_glyclase_Znf_dom_DNA_BS"/>
</dbReference>
<dbReference type="PROSITE" id="PS51066">
    <property type="entry name" value="ZF_FPG_2"/>
    <property type="match status" value="1"/>
</dbReference>
<dbReference type="GO" id="GO:0000703">
    <property type="term" value="F:oxidized pyrimidine nucleobase lesion DNA N-glycosylase activity"/>
    <property type="evidence" value="ECO:0007669"/>
    <property type="project" value="TreeGrafter"/>
</dbReference>
<dbReference type="InterPro" id="IPR044090">
    <property type="entry name" value="Nei2_N"/>
</dbReference>
<dbReference type="InterPro" id="IPR012319">
    <property type="entry name" value="FPG_cat"/>
</dbReference>
<evidence type="ECO:0000256" key="7">
    <source>
        <dbReference type="ARBA" id="ARBA00022833"/>
    </source>
</evidence>
<dbReference type="InterPro" id="IPR015886">
    <property type="entry name" value="H2TH_FPG"/>
</dbReference>
<keyword evidence="3" id="KW-0479">Metal-binding</keyword>
<keyword evidence="9" id="KW-0234">DNA repair</keyword>
<evidence type="ECO:0000256" key="11">
    <source>
        <dbReference type="ARBA" id="ARBA00023268"/>
    </source>
</evidence>
<dbReference type="CDD" id="cd08971">
    <property type="entry name" value="AcNei2_N"/>
    <property type="match status" value="1"/>
</dbReference>
<evidence type="ECO:0000256" key="12">
    <source>
        <dbReference type="ARBA" id="ARBA00023295"/>
    </source>
</evidence>
<dbReference type="Proteomes" id="UP000296469">
    <property type="component" value="Chromosome"/>
</dbReference>
<organism evidence="17 18">
    <name type="scientific">Cellulomonas shaoxiangyii</name>
    <dbReference type="NCBI Taxonomy" id="2566013"/>
    <lineage>
        <taxon>Bacteria</taxon>
        <taxon>Bacillati</taxon>
        <taxon>Actinomycetota</taxon>
        <taxon>Actinomycetes</taxon>
        <taxon>Micrococcales</taxon>
        <taxon>Cellulomonadaceae</taxon>
        <taxon>Cellulomonas</taxon>
    </lineage>
</organism>
<dbReference type="EMBL" id="CP039291">
    <property type="protein sequence ID" value="QCB93938.1"/>
    <property type="molecule type" value="Genomic_DNA"/>
</dbReference>
<dbReference type="GO" id="GO:0006284">
    <property type="term" value="P:base-excision repair"/>
    <property type="evidence" value="ECO:0007669"/>
    <property type="project" value="InterPro"/>
</dbReference>
<evidence type="ECO:0000256" key="3">
    <source>
        <dbReference type="ARBA" id="ARBA00022723"/>
    </source>
</evidence>
<dbReference type="RefSeq" id="WP_135972518.1">
    <property type="nucleotide sequence ID" value="NZ_CP039291.1"/>
</dbReference>
<dbReference type="PROSITE" id="PS01242">
    <property type="entry name" value="ZF_FPG_1"/>
    <property type="match status" value="1"/>
</dbReference>
<dbReference type="Pfam" id="PF06831">
    <property type="entry name" value="H2TH"/>
    <property type="match status" value="1"/>
</dbReference>
<dbReference type="Pfam" id="PF01149">
    <property type="entry name" value="Fapy_DNA_glyco"/>
    <property type="match status" value="1"/>
</dbReference>
<dbReference type="InterPro" id="IPR000214">
    <property type="entry name" value="Znf_DNA_glyclase/AP_lyase"/>
</dbReference>
<evidence type="ECO:0000313" key="18">
    <source>
        <dbReference type="Proteomes" id="UP000296469"/>
    </source>
</evidence>
<dbReference type="EC" id="4.2.99.18" evidence="2"/>
<evidence type="ECO:0000259" key="16">
    <source>
        <dbReference type="PROSITE" id="PS51068"/>
    </source>
</evidence>
<dbReference type="PROSITE" id="PS51068">
    <property type="entry name" value="FPG_CAT"/>
    <property type="match status" value="1"/>
</dbReference>
<evidence type="ECO:0000313" key="17">
    <source>
        <dbReference type="EMBL" id="QCB93938.1"/>
    </source>
</evidence>
<dbReference type="SMART" id="SM00898">
    <property type="entry name" value="Fapy_DNA_glyco"/>
    <property type="match status" value="1"/>
</dbReference>
<dbReference type="Gene3D" id="3.20.190.10">
    <property type="entry name" value="MutM-like, N-terminal"/>
    <property type="match status" value="1"/>
</dbReference>
<keyword evidence="5 14" id="KW-0863">Zinc-finger</keyword>
<dbReference type="GO" id="GO:0140078">
    <property type="term" value="F:class I DNA-(apurinic or apyrimidinic site) endonuclease activity"/>
    <property type="evidence" value="ECO:0007669"/>
    <property type="project" value="UniProtKB-EC"/>
</dbReference>
<dbReference type="GO" id="GO:0003684">
    <property type="term" value="F:damaged DNA binding"/>
    <property type="evidence" value="ECO:0007669"/>
    <property type="project" value="InterPro"/>
</dbReference>
<keyword evidence="8" id="KW-0238">DNA-binding</keyword>
<keyword evidence="12" id="KW-0326">Glycosidase</keyword>
<proteinExistence type="inferred from homology"/>
<keyword evidence="7" id="KW-0862">Zinc</keyword>
<keyword evidence="11" id="KW-0511">Multifunctional enzyme</keyword>
<dbReference type="OrthoDB" id="9800855at2"/>
<feature type="domain" description="Formamidopyrimidine-DNA glycosylase catalytic" evidence="16">
    <location>
        <begin position="2"/>
        <end position="121"/>
    </location>
</feature>
<dbReference type="PANTHER" id="PTHR42697:SF1">
    <property type="entry name" value="ENDONUCLEASE 8"/>
    <property type="match status" value="1"/>
</dbReference>
<evidence type="ECO:0000256" key="13">
    <source>
        <dbReference type="ARBA" id="ARBA00044632"/>
    </source>
</evidence>
<protein>
    <recommendedName>
        <fullName evidence="2">DNA-(apurinic or apyrimidinic site) lyase</fullName>
        <ecNumber evidence="2">4.2.99.18</ecNumber>
    </recommendedName>
</protein>
<dbReference type="SUPFAM" id="SSF81624">
    <property type="entry name" value="N-terminal domain of MutM-like DNA repair proteins"/>
    <property type="match status" value="1"/>
</dbReference>
<evidence type="ECO:0000256" key="1">
    <source>
        <dbReference type="ARBA" id="ARBA00009409"/>
    </source>
</evidence>
<keyword evidence="4" id="KW-0227">DNA damage</keyword>
<keyword evidence="18" id="KW-1185">Reference proteome</keyword>
<evidence type="ECO:0000256" key="8">
    <source>
        <dbReference type="ARBA" id="ARBA00023125"/>
    </source>
</evidence>
<dbReference type="KEGG" id="celz:E5225_10555"/>
<keyword evidence="10" id="KW-0456">Lyase</keyword>
<dbReference type="SUPFAM" id="SSF57716">
    <property type="entry name" value="Glucocorticoid receptor-like (DNA-binding domain)"/>
    <property type="match status" value="1"/>
</dbReference>
<evidence type="ECO:0000256" key="4">
    <source>
        <dbReference type="ARBA" id="ARBA00022763"/>
    </source>
</evidence>
<feature type="domain" description="FPG-type" evidence="15">
    <location>
        <begin position="231"/>
        <end position="269"/>
    </location>
</feature>
<name>A0A4P7SJQ2_9CELL</name>
<evidence type="ECO:0000256" key="14">
    <source>
        <dbReference type="PROSITE-ProRule" id="PRU00391"/>
    </source>
</evidence>
<keyword evidence="6" id="KW-0378">Hydrolase</keyword>
<gene>
    <name evidence="17" type="ORF">E5225_10555</name>
</gene>
<evidence type="ECO:0000256" key="2">
    <source>
        <dbReference type="ARBA" id="ARBA00012720"/>
    </source>
</evidence>
<dbReference type="AlphaFoldDB" id="A0A4P7SJQ2"/>
<dbReference type="InterPro" id="IPR010979">
    <property type="entry name" value="Ribosomal_uS13-like_H2TH"/>
</dbReference>
<accession>A0A4P7SJQ2</accession>
<dbReference type="InterPro" id="IPR035937">
    <property type="entry name" value="FPG_N"/>
</dbReference>
<dbReference type="PANTHER" id="PTHR42697">
    <property type="entry name" value="ENDONUCLEASE 8"/>
    <property type="match status" value="1"/>
</dbReference>
<evidence type="ECO:0000259" key="15">
    <source>
        <dbReference type="PROSITE" id="PS51066"/>
    </source>
</evidence>
<comment type="catalytic activity">
    <reaction evidence="13">
        <text>2'-deoxyribonucleotide-(2'-deoxyribose 5'-phosphate)-2'-deoxyribonucleotide-DNA = a 3'-end 2'-deoxyribonucleotide-(2,3-dehydro-2,3-deoxyribose 5'-phosphate)-DNA + a 5'-end 5'-phospho-2'-deoxyribonucleoside-DNA + H(+)</text>
        <dbReference type="Rhea" id="RHEA:66592"/>
        <dbReference type="Rhea" id="RHEA-COMP:13180"/>
        <dbReference type="Rhea" id="RHEA-COMP:16897"/>
        <dbReference type="Rhea" id="RHEA-COMP:17067"/>
        <dbReference type="ChEBI" id="CHEBI:15378"/>
        <dbReference type="ChEBI" id="CHEBI:136412"/>
        <dbReference type="ChEBI" id="CHEBI:157695"/>
        <dbReference type="ChEBI" id="CHEBI:167181"/>
        <dbReference type="EC" id="4.2.99.18"/>
    </reaction>
</comment>
<evidence type="ECO:0000256" key="10">
    <source>
        <dbReference type="ARBA" id="ARBA00023239"/>
    </source>
</evidence>
<reference evidence="17 18" key="1">
    <citation type="submission" date="2019-04" db="EMBL/GenBank/DDBJ databases">
        <title>Isolation and identification of Cellulomonas shaoxiangyii sp. Nov. isolated from feces of the Tibetan antelopes (Pantholops hodgsonii) in the Qinghai-Tibet plateau of China.</title>
        <authorList>
            <person name="Tian Z."/>
        </authorList>
    </citation>
    <scope>NUCLEOTIDE SEQUENCE [LARGE SCALE GENOMIC DNA]</scope>
    <source>
        <strain evidence="17 18">Z28</strain>
    </source>
</reference>
<dbReference type="GO" id="GO:0008270">
    <property type="term" value="F:zinc ion binding"/>
    <property type="evidence" value="ECO:0007669"/>
    <property type="project" value="UniProtKB-KW"/>
</dbReference>
<evidence type="ECO:0000256" key="9">
    <source>
        <dbReference type="ARBA" id="ARBA00023204"/>
    </source>
</evidence>
<evidence type="ECO:0000256" key="6">
    <source>
        <dbReference type="ARBA" id="ARBA00022801"/>
    </source>
</evidence>
<dbReference type="SUPFAM" id="SSF46946">
    <property type="entry name" value="S13-like H2TH domain"/>
    <property type="match status" value="1"/>
</dbReference>
<evidence type="ECO:0000256" key="5">
    <source>
        <dbReference type="ARBA" id="ARBA00022771"/>
    </source>
</evidence>
<comment type="similarity">
    <text evidence="1">Belongs to the FPG family.</text>
</comment>